<dbReference type="PROSITE" id="PS00061">
    <property type="entry name" value="ADH_SHORT"/>
    <property type="match status" value="1"/>
</dbReference>
<dbReference type="Proteomes" id="UP001069802">
    <property type="component" value="Unassembled WGS sequence"/>
</dbReference>
<evidence type="ECO:0000256" key="2">
    <source>
        <dbReference type="ARBA" id="ARBA00023002"/>
    </source>
</evidence>
<comment type="caution">
    <text evidence="3">The sequence shown here is derived from an EMBL/GenBank/DDBJ whole genome shotgun (WGS) entry which is preliminary data.</text>
</comment>
<dbReference type="PANTHER" id="PTHR42760:SF115">
    <property type="entry name" value="3-OXOACYL-[ACYL-CARRIER-PROTEIN] REDUCTASE FABG"/>
    <property type="match status" value="1"/>
</dbReference>
<reference evidence="3" key="1">
    <citation type="submission" date="2022-12" db="EMBL/GenBank/DDBJ databases">
        <title>Bacterial isolates from different developmental stages of Nematostella vectensis.</title>
        <authorList>
            <person name="Fraune S."/>
        </authorList>
    </citation>
    <scope>NUCLEOTIDE SEQUENCE</scope>
    <source>
        <strain evidence="3">G21630-S1</strain>
    </source>
</reference>
<accession>A0ABT4LPT9</accession>
<evidence type="ECO:0000313" key="3">
    <source>
        <dbReference type="EMBL" id="MCZ4282331.1"/>
    </source>
</evidence>
<dbReference type="EMBL" id="JAPWGY010000007">
    <property type="protein sequence ID" value="MCZ4282331.1"/>
    <property type="molecule type" value="Genomic_DNA"/>
</dbReference>
<keyword evidence="2" id="KW-0560">Oxidoreductase</keyword>
<gene>
    <name evidence="3" type="ORF">O4H49_16210</name>
</gene>
<dbReference type="InterPro" id="IPR036291">
    <property type="entry name" value="NAD(P)-bd_dom_sf"/>
</dbReference>
<evidence type="ECO:0000256" key="1">
    <source>
        <dbReference type="ARBA" id="ARBA00006484"/>
    </source>
</evidence>
<proteinExistence type="inferred from homology"/>
<evidence type="ECO:0000313" key="4">
    <source>
        <dbReference type="Proteomes" id="UP001069802"/>
    </source>
</evidence>
<dbReference type="RefSeq" id="WP_269424482.1">
    <property type="nucleotide sequence ID" value="NZ_JAPWGY010000007.1"/>
</dbReference>
<name>A0ABT4LPT9_9PROT</name>
<dbReference type="SUPFAM" id="SSF51735">
    <property type="entry name" value="NAD(P)-binding Rossmann-fold domains"/>
    <property type="match status" value="1"/>
</dbReference>
<sequence length="259" mass="27331">MSNYLEGLFNLKGKTAAVIGGGGHLCGEMARAFGRAGVSVAVLDLRLSKAEDVAEQIKAEGGKALALEIDATDGESHKVNLAKIIEQFGQVDILINGAGINAPTPVLDIPKQEYLDIIDSHFGSTLIGSQIFGTHMLDNGKGSIINLSSASANPPLSKAFSYSAAKAAVLNITKNLAREWGQKGVRVNALRPGFFPTEWSQEHFIDEAREKAIHGHTPMARYGQPNELVGAVLWLASDAAGFVTGAEIAVDGGFSCMTI</sequence>
<dbReference type="InterPro" id="IPR020904">
    <property type="entry name" value="Sc_DH/Rdtase_CS"/>
</dbReference>
<dbReference type="InterPro" id="IPR002347">
    <property type="entry name" value="SDR_fam"/>
</dbReference>
<dbReference type="Pfam" id="PF13561">
    <property type="entry name" value="adh_short_C2"/>
    <property type="match status" value="1"/>
</dbReference>
<keyword evidence="4" id="KW-1185">Reference proteome</keyword>
<comment type="similarity">
    <text evidence="1">Belongs to the short-chain dehydrogenases/reductases (SDR) family.</text>
</comment>
<protein>
    <submittedName>
        <fullName evidence="3">SDR family oxidoreductase</fullName>
    </submittedName>
</protein>
<dbReference type="Gene3D" id="3.40.50.720">
    <property type="entry name" value="NAD(P)-binding Rossmann-like Domain"/>
    <property type="match status" value="1"/>
</dbReference>
<dbReference type="PANTHER" id="PTHR42760">
    <property type="entry name" value="SHORT-CHAIN DEHYDROGENASES/REDUCTASES FAMILY MEMBER"/>
    <property type="match status" value="1"/>
</dbReference>
<organism evidence="3 4">
    <name type="scientific">Kiloniella laminariae</name>
    <dbReference type="NCBI Taxonomy" id="454162"/>
    <lineage>
        <taxon>Bacteria</taxon>
        <taxon>Pseudomonadati</taxon>
        <taxon>Pseudomonadota</taxon>
        <taxon>Alphaproteobacteria</taxon>
        <taxon>Rhodospirillales</taxon>
        <taxon>Kiloniellaceae</taxon>
        <taxon>Kiloniella</taxon>
    </lineage>
</organism>
<dbReference type="PRINTS" id="PR00081">
    <property type="entry name" value="GDHRDH"/>
</dbReference>
<dbReference type="PRINTS" id="PR00080">
    <property type="entry name" value="SDRFAMILY"/>
</dbReference>